<organism evidence="1 2">
    <name type="scientific">Plenodomus tracheiphilus IPT5</name>
    <dbReference type="NCBI Taxonomy" id="1408161"/>
    <lineage>
        <taxon>Eukaryota</taxon>
        <taxon>Fungi</taxon>
        <taxon>Dikarya</taxon>
        <taxon>Ascomycota</taxon>
        <taxon>Pezizomycotina</taxon>
        <taxon>Dothideomycetes</taxon>
        <taxon>Pleosporomycetidae</taxon>
        <taxon>Pleosporales</taxon>
        <taxon>Pleosporineae</taxon>
        <taxon>Leptosphaeriaceae</taxon>
        <taxon>Plenodomus</taxon>
    </lineage>
</organism>
<gene>
    <name evidence="1" type="ORF">T440DRAFT_523125</name>
</gene>
<sequence length="393" mass="44575">MSRSESLSLTDEEWDKVVYEQKSKQDELNTTLNPAQFDGQKVAAFPPGNTEIASNFHITRHIYDRAMPKDCPTGYRLAARRQGVRIHADLEVFVAIPYSLIARTCNTNIGVMVEFPGGGGFTGSPNFDSWRHEARWMYAAQAIHSSCWPILVDVGYRLMPEDDSIEILGSLDKFCDWVFTRLEGILQTLNPILKIAWEHFSISAQSFGCTIAFALYCKIMDRATPMGFRVAGIMFRYPVSNHYKRDAREGIKYMGVSVSQRHLEEASERIAVARRAITWATPRAGSLPPNGMWGAPVFACSEAHPWSTMWNGPSIYDLLQRVSHHVSSTVWYIRHGMADVHVRYEDSIELAKLLKACGAEVKLDIVEDEAHAFDFKEELSEPIREFWDRCLGQ</sequence>
<dbReference type="AlphaFoldDB" id="A0A6A7APA7"/>
<dbReference type="Gene3D" id="3.40.50.1820">
    <property type="entry name" value="alpha/beta hydrolase"/>
    <property type="match status" value="1"/>
</dbReference>
<evidence type="ECO:0000313" key="1">
    <source>
        <dbReference type="EMBL" id="KAF2844903.1"/>
    </source>
</evidence>
<protein>
    <recommendedName>
        <fullName evidence="3">Alpha/beta-hydrolase</fullName>
    </recommendedName>
</protein>
<accession>A0A6A7APA7</accession>
<evidence type="ECO:0000313" key="2">
    <source>
        <dbReference type="Proteomes" id="UP000799423"/>
    </source>
</evidence>
<name>A0A6A7APA7_9PLEO</name>
<dbReference type="EMBL" id="MU006360">
    <property type="protein sequence ID" value="KAF2844903.1"/>
    <property type="molecule type" value="Genomic_DNA"/>
</dbReference>
<dbReference type="Proteomes" id="UP000799423">
    <property type="component" value="Unassembled WGS sequence"/>
</dbReference>
<dbReference type="OrthoDB" id="10607117at2759"/>
<dbReference type="SUPFAM" id="SSF53474">
    <property type="entry name" value="alpha/beta-Hydrolases"/>
    <property type="match status" value="1"/>
</dbReference>
<evidence type="ECO:0008006" key="3">
    <source>
        <dbReference type="Google" id="ProtNLM"/>
    </source>
</evidence>
<keyword evidence="2" id="KW-1185">Reference proteome</keyword>
<dbReference type="InterPro" id="IPR029058">
    <property type="entry name" value="AB_hydrolase_fold"/>
</dbReference>
<reference evidence="1" key="1">
    <citation type="submission" date="2020-01" db="EMBL/GenBank/DDBJ databases">
        <authorList>
            <consortium name="DOE Joint Genome Institute"/>
            <person name="Haridas S."/>
            <person name="Albert R."/>
            <person name="Binder M."/>
            <person name="Bloem J."/>
            <person name="Labutti K."/>
            <person name="Salamov A."/>
            <person name="Andreopoulos B."/>
            <person name="Baker S.E."/>
            <person name="Barry K."/>
            <person name="Bills G."/>
            <person name="Bluhm B.H."/>
            <person name="Cannon C."/>
            <person name="Castanera R."/>
            <person name="Culley D.E."/>
            <person name="Daum C."/>
            <person name="Ezra D."/>
            <person name="Gonzalez J.B."/>
            <person name="Henrissat B."/>
            <person name="Kuo A."/>
            <person name="Liang C."/>
            <person name="Lipzen A."/>
            <person name="Lutzoni F."/>
            <person name="Magnuson J."/>
            <person name="Mondo S."/>
            <person name="Nolan M."/>
            <person name="Ohm R."/>
            <person name="Pangilinan J."/>
            <person name="Park H.-J."/>
            <person name="Ramirez L."/>
            <person name="Alfaro M."/>
            <person name="Sun H."/>
            <person name="Tritt A."/>
            <person name="Yoshinaga Y."/>
            <person name="Zwiers L.-H."/>
            <person name="Turgeon B.G."/>
            <person name="Goodwin S.B."/>
            <person name="Spatafora J.W."/>
            <person name="Crous P.W."/>
            <person name="Grigoriev I.V."/>
        </authorList>
    </citation>
    <scope>NUCLEOTIDE SEQUENCE</scope>
    <source>
        <strain evidence="1">IPT5</strain>
    </source>
</reference>
<proteinExistence type="predicted"/>